<protein>
    <submittedName>
        <fullName evidence="1">Uncharacterized protein</fullName>
    </submittedName>
</protein>
<name>A0ABS3ART9_9BACT</name>
<comment type="caution">
    <text evidence="1">The sequence shown here is derived from an EMBL/GenBank/DDBJ whole genome shotgun (WGS) entry which is preliminary data.</text>
</comment>
<dbReference type="EMBL" id="JAFITR010000151">
    <property type="protein sequence ID" value="MBN4067457.1"/>
    <property type="molecule type" value="Genomic_DNA"/>
</dbReference>
<accession>A0ABS3ART9</accession>
<feature type="non-terminal residue" evidence="1">
    <location>
        <position position="970"/>
    </location>
</feature>
<reference evidence="1 2" key="1">
    <citation type="submission" date="2021-02" db="EMBL/GenBank/DDBJ databases">
        <title>Activity-based single-cell genomes from oceanic crustal fluid captures similar information to metagenomic and metatranscriptomic surveys with orders of magnitude less sampling.</title>
        <authorList>
            <person name="D'Angelo T.S."/>
            <person name="Orcutt B.N."/>
        </authorList>
    </citation>
    <scope>NUCLEOTIDE SEQUENCE [LARGE SCALE GENOMIC DNA]</scope>
    <source>
        <strain evidence="1">AH-315-G07</strain>
    </source>
</reference>
<gene>
    <name evidence="1" type="ORF">JYU14_05175</name>
</gene>
<keyword evidence="2" id="KW-1185">Reference proteome</keyword>
<evidence type="ECO:0000313" key="1">
    <source>
        <dbReference type="EMBL" id="MBN4067457.1"/>
    </source>
</evidence>
<sequence length="970" mass="110594">PPDLLDHLIKKHGERGSVKFAYYELFDSSELVRQACNKEYKNFFALFDLLLQDPANSGVDGQRSVARYFLARKKQEQKQERPSKGKSYDDFLNAALIYYKERGFPDFVVDALKERLSEVEKKLGKYSAAATLPKSLEQEIDSLRLFVDSIRQEEKRSAKRAEVASLMASLNALIIWNECSKETLPKQQKILNERLASLDVRTAIGAKAAAALVVFCYKQKPAISRPEGKQLISLAAKHEALTHSEIVALSLAKAEIQDGDILLETVAILSSKITSGYFVEQYHLLQPCSVVVKKVCESLLNSPSPEQLQPFSAWIEKVVSVHSSDFGSPLILNALFACVCVRKQHIKNDAQAKTNNGHDLTPKEVALCQGFDKGAFADLIHSQTERQQEWTDEKIAAVDDLFGVFSKSLSKSSSFVQKCDVVITAFCLFLKIIRQRNVNETQEKDLLKLGNSINTIFSAISPQKIPPEQVEARKFFECLTGFLAFAKHNPAVLSQPLAAMIVVLVNDCFPETADQTNSLVDSLRQNSNSTCSLVSDLMDLCFVKLWKPSDIQDISSDFDEYYCFVPGLLMTRLFTLLPVDNPRNTRQITSMKPYARKFSAGLERSMSECADLKLSTLSEEGQEIIGFDLVLQSWKTMLVFRYALARINNERGDSLTRILQLHKDLVRFTVQLFNKCLEQKSKERLRTAEVLSLFWEYFCCNSLSEESNNSLFSEDEKATLYADLCSLLPRQSSFSGFRVLHSLFAAYYRRKQPDSFLYLFKKSLNNDLEKTPQEELDKLFSEYFRFLVCIFYKYPDLSEDKDYQNATTFFCERFIAKKIELDTLFPASSHTMDLAAESPPLLLKELKLRYRDYGTFEEMSDDRKAAVSQMRAYFYAFFNQMCSKACLQLIVNKCGSSSSTSEFVFDEEYRQQLVVVLAQFKKRMIKHLACQNRINSFTVHRFQIRCPLFLICINVSVELESSLEAIRSLR</sequence>
<proteinExistence type="predicted"/>
<feature type="non-terminal residue" evidence="1">
    <location>
        <position position="1"/>
    </location>
</feature>
<dbReference type="Proteomes" id="UP000722121">
    <property type="component" value="Unassembled WGS sequence"/>
</dbReference>
<organism evidence="1 2">
    <name type="scientific">Simkania negevensis</name>
    <dbReference type="NCBI Taxonomy" id="83561"/>
    <lineage>
        <taxon>Bacteria</taxon>
        <taxon>Pseudomonadati</taxon>
        <taxon>Chlamydiota</taxon>
        <taxon>Chlamydiia</taxon>
        <taxon>Parachlamydiales</taxon>
        <taxon>Simkaniaceae</taxon>
        <taxon>Simkania</taxon>
    </lineage>
</organism>
<evidence type="ECO:0000313" key="2">
    <source>
        <dbReference type="Proteomes" id="UP000722121"/>
    </source>
</evidence>